<comment type="caution">
    <text evidence="2">The sequence shown here is derived from an EMBL/GenBank/DDBJ whole genome shotgun (WGS) entry which is preliminary data.</text>
</comment>
<dbReference type="AlphaFoldDB" id="A0A9K3GUT5"/>
<name>A0A9K3GUT5_HELAN</name>
<evidence type="ECO:0000256" key="1">
    <source>
        <dbReference type="SAM" id="SignalP"/>
    </source>
</evidence>
<keyword evidence="1" id="KW-0732">Signal</keyword>
<dbReference type="Proteomes" id="UP000215914">
    <property type="component" value="Unassembled WGS sequence"/>
</dbReference>
<dbReference type="EMBL" id="MNCJ02000332">
    <property type="protein sequence ID" value="KAF5756537.1"/>
    <property type="molecule type" value="Genomic_DNA"/>
</dbReference>
<keyword evidence="3" id="KW-1185">Reference proteome</keyword>
<evidence type="ECO:0000313" key="2">
    <source>
        <dbReference type="EMBL" id="KAF5756537.1"/>
    </source>
</evidence>
<dbReference type="Gramene" id="mRNA:HanXRQr2_Chr17g0815881">
    <property type="protein sequence ID" value="CDS:HanXRQr2_Chr17g0815881.1"/>
    <property type="gene ID" value="HanXRQr2_Chr17g0815881"/>
</dbReference>
<evidence type="ECO:0000313" key="3">
    <source>
        <dbReference type="Proteomes" id="UP000215914"/>
    </source>
</evidence>
<proteinExistence type="predicted"/>
<organism evidence="2 3">
    <name type="scientific">Helianthus annuus</name>
    <name type="common">Common sunflower</name>
    <dbReference type="NCBI Taxonomy" id="4232"/>
    <lineage>
        <taxon>Eukaryota</taxon>
        <taxon>Viridiplantae</taxon>
        <taxon>Streptophyta</taxon>
        <taxon>Embryophyta</taxon>
        <taxon>Tracheophyta</taxon>
        <taxon>Spermatophyta</taxon>
        <taxon>Magnoliopsida</taxon>
        <taxon>eudicotyledons</taxon>
        <taxon>Gunneridae</taxon>
        <taxon>Pentapetalae</taxon>
        <taxon>asterids</taxon>
        <taxon>campanulids</taxon>
        <taxon>Asterales</taxon>
        <taxon>Asteraceae</taxon>
        <taxon>Asteroideae</taxon>
        <taxon>Heliantheae alliance</taxon>
        <taxon>Heliantheae</taxon>
        <taxon>Helianthus</taxon>
    </lineage>
</organism>
<reference evidence="2" key="2">
    <citation type="submission" date="2020-06" db="EMBL/GenBank/DDBJ databases">
        <title>Helianthus annuus Genome sequencing and assembly Release 2.</title>
        <authorList>
            <person name="Gouzy J."/>
            <person name="Langlade N."/>
            <person name="Munos S."/>
        </authorList>
    </citation>
    <scope>NUCLEOTIDE SEQUENCE</scope>
    <source>
        <tissue evidence="2">Leaves</tissue>
    </source>
</reference>
<reference evidence="2" key="1">
    <citation type="journal article" date="2017" name="Nature">
        <title>The sunflower genome provides insights into oil metabolism, flowering and Asterid evolution.</title>
        <authorList>
            <person name="Badouin H."/>
            <person name="Gouzy J."/>
            <person name="Grassa C.J."/>
            <person name="Murat F."/>
            <person name="Staton S.E."/>
            <person name="Cottret L."/>
            <person name="Lelandais-Briere C."/>
            <person name="Owens G.L."/>
            <person name="Carrere S."/>
            <person name="Mayjonade B."/>
            <person name="Legrand L."/>
            <person name="Gill N."/>
            <person name="Kane N.C."/>
            <person name="Bowers J.E."/>
            <person name="Hubner S."/>
            <person name="Bellec A."/>
            <person name="Berard A."/>
            <person name="Berges H."/>
            <person name="Blanchet N."/>
            <person name="Boniface M.C."/>
            <person name="Brunel D."/>
            <person name="Catrice O."/>
            <person name="Chaidir N."/>
            <person name="Claudel C."/>
            <person name="Donnadieu C."/>
            <person name="Faraut T."/>
            <person name="Fievet G."/>
            <person name="Helmstetter N."/>
            <person name="King M."/>
            <person name="Knapp S.J."/>
            <person name="Lai Z."/>
            <person name="Le Paslier M.C."/>
            <person name="Lippi Y."/>
            <person name="Lorenzon L."/>
            <person name="Mandel J.R."/>
            <person name="Marage G."/>
            <person name="Marchand G."/>
            <person name="Marquand E."/>
            <person name="Bret-Mestries E."/>
            <person name="Morien E."/>
            <person name="Nambeesan S."/>
            <person name="Nguyen T."/>
            <person name="Pegot-Espagnet P."/>
            <person name="Pouilly N."/>
            <person name="Raftis F."/>
            <person name="Sallet E."/>
            <person name="Schiex T."/>
            <person name="Thomas J."/>
            <person name="Vandecasteele C."/>
            <person name="Vares D."/>
            <person name="Vear F."/>
            <person name="Vautrin S."/>
            <person name="Crespi M."/>
            <person name="Mangin B."/>
            <person name="Burke J.M."/>
            <person name="Salse J."/>
            <person name="Munos S."/>
            <person name="Vincourt P."/>
            <person name="Rieseberg L.H."/>
            <person name="Langlade N.B."/>
        </authorList>
    </citation>
    <scope>NUCLEOTIDE SEQUENCE</scope>
    <source>
        <tissue evidence="2">Leaves</tissue>
    </source>
</reference>
<gene>
    <name evidence="2" type="ORF">HanXRQr2_Chr17g0815881</name>
</gene>
<feature type="signal peptide" evidence="1">
    <location>
        <begin position="1"/>
        <end position="17"/>
    </location>
</feature>
<feature type="chain" id="PRO_5039918747" evidence="1">
    <location>
        <begin position="18"/>
        <end position="103"/>
    </location>
</feature>
<sequence length="103" mass="11593">MTSTFNLGLSLANTLHAFIVTLQADIHRDRIDSYLVKPESNAAFPNGQSRISSFLSFWQPCNTYSIPKSLLPAKATESVSRFFAYFPMYSNVRSVNRPDIASR</sequence>
<protein>
    <submittedName>
        <fullName evidence="2">Uncharacterized protein</fullName>
    </submittedName>
</protein>
<accession>A0A9K3GUT5</accession>